<comment type="caution">
    <text evidence="1">The sequence shown here is derived from an EMBL/GenBank/DDBJ whole genome shotgun (WGS) entry which is preliminary data.</text>
</comment>
<dbReference type="EMBL" id="JBHTMX010000006">
    <property type="protein sequence ID" value="MFD1330773.1"/>
    <property type="molecule type" value="Genomic_DNA"/>
</dbReference>
<accession>A0ABW3Z3K5</accession>
<gene>
    <name evidence="1" type="ORF">ACFQ4O_02045</name>
</gene>
<protein>
    <submittedName>
        <fullName evidence="1">Uncharacterized protein</fullName>
    </submittedName>
</protein>
<name>A0ABW3Z3K5_9HYPH</name>
<dbReference type="RefSeq" id="WP_378773965.1">
    <property type="nucleotide sequence ID" value="NZ_JBHTMX010000006.1"/>
</dbReference>
<sequence>MSRQPIINAPDLSELDEAEVLEGYMDGRAGDPEPGDNRSLSYWHGWRNGAVDGGHREKDEAQAMLAHAVLAKEVEQ</sequence>
<evidence type="ECO:0000313" key="2">
    <source>
        <dbReference type="Proteomes" id="UP001597171"/>
    </source>
</evidence>
<reference evidence="2" key="1">
    <citation type="journal article" date="2019" name="Int. J. Syst. Evol. Microbiol.">
        <title>The Global Catalogue of Microorganisms (GCM) 10K type strain sequencing project: providing services to taxonomists for standard genome sequencing and annotation.</title>
        <authorList>
            <consortium name="The Broad Institute Genomics Platform"/>
            <consortium name="The Broad Institute Genome Sequencing Center for Infectious Disease"/>
            <person name="Wu L."/>
            <person name="Ma J."/>
        </authorList>
    </citation>
    <scope>NUCLEOTIDE SEQUENCE [LARGE SCALE GENOMIC DNA]</scope>
    <source>
        <strain evidence="2">CCUG 61696</strain>
    </source>
</reference>
<keyword evidence="2" id="KW-1185">Reference proteome</keyword>
<proteinExistence type="predicted"/>
<evidence type="ECO:0000313" key="1">
    <source>
        <dbReference type="EMBL" id="MFD1330773.1"/>
    </source>
</evidence>
<organism evidence="1 2">
    <name type="scientific">Methylopila musalis</name>
    <dbReference type="NCBI Taxonomy" id="1134781"/>
    <lineage>
        <taxon>Bacteria</taxon>
        <taxon>Pseudomonadati</taxon>
        <taxon>Pseudomonadota</taxon>
        <taxon>Alphaproteobacteria</taxon>
        <taxon>Hyphomicrobiales</taxon>
        <taxon>Methylopilaceae</taxon>
        <taxon>Methylopila</taxon>
    </lineage>
</organism>
<dbReference type="Proteomes" id="UP001597171">
    <property type="component" value="Unassembled WGS sequence"/>
</dbReference>